<protein>
    <submittedName>
        <fullName evidence="1">Uncharacterized protein</fullName>
    </submittedName>
</protein>
<name>A0AAE8F8H4_XANVA</name>
<proteinExistence type="predicted"/>
<reference evidence="1 2" key="1">
    <citation type="submission" date="2018-03" db="EMBL/GenBank/DDBJ databases">
        <authorList>
            <person name="Wu G."/>
        </authorList>
    </citation>
    <scope>NUCLEOTIDE SEQUENCE [LARGE SCALE GENOMIC DNA]</scope>
    <source>
        <strain evidence="1 2">SAM-118</strain>
    </source>
</reference>
<dbReference type="KEGG" id="xva:C7V42_17925"/>
<evidence type="ECO:0000313" key="2">
    <source>
        <dbReference type="Proteomes" id="UP000284283"/>
    </source>
</evidence>
<sequence length="247" mass="27220">MERAGTLCAELAKSGLGELNLSTGRDHQEFVPESSIINAAEAAIASGIDALITVETDTMQSNCYLSLRSSERIQELMKKPGFRLVNNYWMPFHADAPARKQEADLQLIRKGCEQVFDNLVVTPHDNLSACCGLTLEHIAEMRLGRNDGSNMKELFEAQADDFLKYWLRVDGPYAIIENVMGDAAPSYLDGVVHGCQACAILHKTPAIRSKLTEVYQSHIENVLTRFEIARAAASKSVLNQKEIAHGA</sequence>
<dbReference type="Proteomes" id="UP000284283">
    <property type="component" value="Unassembled WGS sequence"/>
</dbReference>
<accession>A0AAE8F8H4</accession>
<dbReference type="EMBL" id="PYTT01000140">
    <property type="protein sequence ID" value="RNK99533.1"/>
    <property type="molecule type" value="Genomic_DNA"/>
</dbReference>
<gene>
    <name evidence="1" type="ORF">C9386_16545</name>
</gene>
<comment type="caution">
    <text evidence="1">The sequence shown here is derived from an EMBL/GenBank/DDBJ whole genome shotgun (WGS) entry which is preliminary data.</text>
</comment>
<organism evidence="1 2">
    <name type="scientific">Xanthomonas vasicola pv. vasculorum</name>
    <dbReference type="NCBI Taxonomy" id="325776"/>
    <lineage>
        <taxon>Bacteria</taxon>
        <taxon>Pseudomonadati</taxon>
        <taxon>Pseudomonadota</taxon>
        <taxon>Gammaproteobacteria</taxon>
        <taxon>Lysobacterales</taxon>
        <taxon>Lysobacteraceae</taxon>
        <taxon>Xanthomonas</taxon>
    </lineage>
</organism>
<dbReference type="AlphaFoldDB" id="A0AAE8F8H4"/>
<evidence type="ECO:0000313" key="1">
    <source>
        <dbReference type="EMBL" id="RNK99533.1"/>
    </source>
</evidence>